<organism evidence="2 3">
    <name type="scientific">Aspergillus nanangensis</name>
    <dbReference type="NCBI Taxonomy" id="2582783"/>
    <lineage>
        <taxon>Eukaryota</taxon>
        <taxon>Fungi</taxon>
        <taxon>Dikarya</taxon>
        <taxon>Ascomycota</taxon>
        <taxon>Pezizomycotina</taxon>
        <taxon>Eurotiomycetes</taxon>
        <taxon>Eurotiomycetidae</taxon>
        <taxon>Eurotiales</taxon>
        <taxon>Aspergillaceae</taxon>
        <taxon>Aspergillus</taxon>
        <taxon>Aspergillus subgen. Circumdati</taxon>
    </lineage>
</organism>
<dbReference type="Proteomes" id="UP001194746">
    <property type="component" value="Unassembled WGS sequence"/>
</dbReference>
<name>A0AAD4CHT5_ASPNN</name>
<proteinExistence type="predicted"/>
<evidence type="ECO:0000256" key="1">
    <source>
        <dbReference type="SAM" id="MobiDB-lite"/>
    </source>
</evidence>
<accession>A0AAD4CHT5</accession>
<feature type="region of interest" description="Disordered" evidence="1">
    <location>
        <begin position="175"/>
        <end position="217"/>
    </location>
</feature>
<feature type="compositionally biased region" description="Low complexity" evidence="1">
    <location>
        <begin position="436"/>
        <end position="457"/>
    </location>
</feature>
<feature type="compositionally biased region" description="Basic and acidic residues" evidence="1">
    <location>
        <begin position="208"/>
        <end position="217"/>
    </location>
</feature>
<keyword evidence="3" id="KW-1185">Reference proteome</keyword>
<dbReference type="PANTHER" id="PTHR38694:SF2">
    <property type="match status" value="1"/>
</dbReference>
<dbReference type="Pfam" id="PF11696">
    <property type="entry name" value="DUF3292"/>
    <property type="match status" value="1"/>
</dbReference>
<gene>
    <name evidence="2" type="ORF">FE257_011117</name>
</gene>
<evidence type="ECO:0000313" key="3">
    <source>
        <dbReference type="Proteomes" id="UP001194746"/>
    </source>
</evidence>
<dbReference type="AlphaFoldDB" id="A0AAD4CHT5"/>
<dbReference type="InterPro" id="IPR021709">
    <property type="entry name" value="DUF3292"/>
</dbReference>
<sequence>MSLEHEVPGELEDTDGYDLAQVESEEAGPLQRLPSDRNVAWKSSSRTIDEELVAGLSNEDVWMLIRRFNKQIYYVKAVTNTPSEELDLNRAEDEQFPPEKLRMTLERFYMSVIVGVTQFGNQIVRLRSWKEPIRTSIFCAVYFAAWFKDILVPTTMTILVTLILSPSIRSLLFPAPPPPSQSGAETNHDKNATVGEATSQDSVTGAPERYKGEAAEQEARNMVNNVANIAMESAAARYGQGIIPDDESTTSEPVAGLITAAGEEGDPSSPTTEDKTKKPMKKKVAQATDKTMAIISDITDIYEKFANIFSPTPPFFLVTPRLRLVGMLTGVSVASMVTSSHVLVKAVAFLVGFAFFGDPIMSRSMAVLNKCVPDWKKHLDLQQTILKGVPNNAQLTLTLLRIGELNSSPLPPPPTSATDEPSWPIKRKKSKAAVAALADTAANSTSPSSSTPETPSSDGAAPKKARRRWVRILKFVRRSIATAIKGHMAIDRAMAMVGSEQTKNLLGLLSQRGWISAPFGPLKFDAKFERKRGAVVIDSSSEPPVLYFTTSASASLDDLRLESRKKGSVLFQIPVPEIRELKKTEGLGWKGKLIVELTAGSKEAADGLIVVGAEAGQSYHVTGMRARNVLFNRLVAIGSQFWETSVLAKYDLAYKSASHNEDLLVRTRLHAILLKTLATYKRQELGLRDDDTEPIKSLYFELGKRIKLPLIYNGRERILTGNLDYSLSYGVTDTNLVVVKVKTGESGSVQALGYMAMIHRARKLAKKPNTVLYGVSTDTHWWEFIRLDPQSRVSNLSQLRSY</sequence>
<reference evidence="2" key="1">
    <citation type="journal article" date="2019" name="Beilstein J. Org. Chem.">
        <title>Nanangenines: drimane sesquiterpenoids as the dominant metabolite cohort of a novel Australian fungus, Aspergillus nanangensis.</title>
        <authorList>
            <person name="Lacey H.J."/>
            <person name="Gilchrist C.L.M."/>
            <person name="Crombie A."/>
            <person name="Kalaitzis J.A."/>
            <person name="Vuong D."/>
            <person name="Rutledge P.J."/>
            <person name="Turner P."/>
            <person name="Pitt J.I."/>
            <person name="Lacey E."/>
            <person name="Chooi Y.H."/>
            <person name="Piggott A.M."/>
        </authorList>
    </citation>
    <scope>NUCLEOTIDE SEQUENCE</scope>
    <source>
        <strain evidence="2">MST-FP2251</strain>
    </source>
</reference>
<feature type="region of interest" description="Disordered" evidence="1">
    <location>
        <begin position="259"/>
        <end position="283"/>
    </location>
</feature>
<dbReference type="EMBL" id="VCAU01000072">
    <property type="protein sequence ID" value="KAF9886740.1"/>
    <property type="molecule type" value="Genomic_DNA"/>
</dbReference>
<comment type="caution">
    <text evidence="2">The sequence shown here is derived from an EMBL/GenBank/DDBJ whole genome shotgun (WGS) entry which is preliminary data.</text>
</comment>
<dbReference type="PANTHER" id="PTHR38694">
    <property type="entry name" value="CONSERVED EXPRESSED PROTEIN"/>
    <property type="match status" value="1"/>
</dbReference>
<feature type="region of interest" description="Disordered" evidence="1">
    <location>
        <begin position="436"/>
        <end position="465"/>
    </location>
</feature>
<protein>
    <submittedName>
        <fullName evidence="2">Uncharacterized protein</fullName>
    </submittedName>
</protein>
<evidence type="ECO:0000313" key="2">
    <source>
        <dbReference type="EMBL" id="KAF9886740.1"/>
    </source>
</evidence>
<reference evidence="2" key="2">
    <citation type="submission" date="2020-02" db="EMBL/GenBank/DDBJ databases">
        <authorList>
            <person name="Gilchrist C.L.M."/>
            <person name="Chooi Y.-H."/>
        </authorList>
    </citation>
    <scope>NUCLEOTIDE SEQUENCE</scope>
    <source>
        <strain evidence="2">MST-FP2251</strain>
    </source>
</reference>